<dbReference type="Proteomes" id="UP000289738">
    <property type="component" value="Chromosome B02"/>
</dbReference>
<comment type="caution">
    <text evidence="2">The sequence shown here is derived from an EMBL/GenBank/DDBJ whole genome shotgun (WGS) entry which is preliminary data.</text>
</comment>
<dbReference type="AlphaFoldDB" id="A0A445AFY8"/>
<proteinExistence type="predicted"/>
<evidence type="ECO:0000313" key="3">
    <source>
        <dbReference type="Proteomes" id="UP000289738"/>
    </source>
</evidence>
<dbReference type="EMBL" id="SDMP01000012">
    <property type="protein sequence ID" value="RYR25359.1"/>
    <property type="molecule type" value="Genomic_DNA"/>
</dbReference>
<feature type="compositionally biased region" description="Polar residues" evidence="1">
    <location>
        <begin position="50"/>
        <end position="64"/>
    </location>
</feature>
<feature type="region of interest" description="Disordered" evidence="1">
    <location>
        <begin position="1"/>
        <end position="94"/>
    </location>
</feature>
<protein>
    <submittedName>
        <fullName evidence="2">Uncharacterized protein</fullName>
    </submittedName>
</protein>
<reference evidence="2 3" key="1">
    <citation type="submission" date="2019-01" db="EMBL/GenBank/DDBJ databases">
        <title>Sequencing of cultivated peanut Arachis hypogaea provides insights into genome evolution and oil improvement.</title>
        <authorList>
            <person name="Chen X."/>
        </authorList>
    </citation>
    <scope>NUCLEOTIDE SEQUENCE [LARGE SCALE GENOMIC DNA]</scope>
    <source>
        <strain evidence="3">cv. Fuhuasheng</strain>
        <tissue evidence="2">Leaves</tissue>
    </source>
</reference>
<keyword evidence="3" id="KW-1185">Reference proteome</keyword>
<name>A0A445AFY8_ARAHY</name>
<gene>
    <name evidence="2" type="ORF">Ahy_B02g059053</name>
</gene>
<sequence>MQLQLAVTAPTADGADPEVNDVPLEPDTTPEAITPLPSLPAPIQPPTEIDISQSESIPPTQATPQDEVASRPPKLQVIKAKARARSSPTPTASAPVAISAETIKGTNSATAKKLANFMTFVPTPGFKHPRKNDKPH</sequence>
<evidence type="ECO:0000313" key="2">
    <source>
        <dbReference type="EMBL" id="RYR25359.1"/>
    </source>
</evidence>
<organism evidence="2 3">
    <name type="scientific">Arachis hypogaea</name>
    <name type="common">Peanut</name>
    <dbReference type="NCBI Taxonomy" id="3818"/>
    <lineage>
        <taxon>Eukaryota</taxon>
        <taxon>Viridiplantae</taxon>
        <taxon>Streptophyta</taxon>
        <taxon>Embryophyta</taxon>
        <taxon>Tracheophyta</taxon>
        <taxon>Spermatophyta</taxon>
        <taxon>Magnoliopsida</taxon>
        <taxon>eudicotyledons</taxon>
        <taxon>Gunneridae</taxon>
        <taxon>Pentapetalae</taxon>
        <taxon>rosids</taxon>
        <taxon>fabids</taxon>
        <taxon>Fabales</taxon>
        <taxon>Fabaceae</taxon>
        <taxon>Papilionoideae</taxon>
        <taxon>50 kb inversion clade</taxon>
        <taxon>dalbergioids sensu lato</taxon>
        <taxon>Dalbergieae</taxon>
        <taxon>Pterocarpus clade</taxon>
        <taxon>Arachis</taxon>
    </lineage>
</organism>
<accession>A0A445AFY8</accession>
<evidence type="ECO:0000256" key="1">
    <source>
        <dbReference type="SAM" id="MobiDB-lite"/>
    </source>
</evidence>